<dbReference type="InterPro" id="IPR029021">
    <property type="entry name" value="Prot-tyrosine_phosphatase-like"/>
</dbReference>
<keyword evidence="3" id="KW-1185">Reference proteome</keyword>
<dbReference type="PANTHER" id="PTHR23339">
    <property type="entry name" value="TYROSINE SPECIFIC PROTEIN PHOSPHATASE AND DUAL SPECIFICITY PROTEIN PHOSPHATASE"/>
    <property type="match status" value="1"/>
</dbReference>
<evidence type="ECO:0000259" key="1">
    <source>
        <dbReference type="PROSITE" id="PS50056"/>
    </source>
</evidence>
<dbReference type="SMART" id="SM01301">
    <property type="entry name" value="PTPlike_phytase"/>
    <property type="match status" value="1"/>
</dbReference>
<dbReference type="SUPFAM" id="SSF52799">
    <property type="entry name" value="(Phosphotyrosine protein) phosphatases II"/>
    <property type="match status" value="1"/>
</dbReference>
<dbReference type="InterPro" id="IPR016130">
    <property type="entry name" value="Tyr_Pase_AS"/>
</dbReference>
<name>A0ABV4DXM4_9CLOT</name>
<dbReference type="Pfam" id="PF14566">
    <property type="entry name" value="PTPlike_phytase"/>
    <property type="match status" value="1"/>
</dbReference>
<dbReference type="Gene3D" id="3.90.190.10">
    <property type="entry name" value="Protein tyrosine phosphatase superfamily"/>
    <property type="match status" value="1"/>
</dbReference>
<reference evidence="2 3" key="1">
    <citation type="submission" date="2024-08" db="EMBL/GenBank/DDBJ databases">
        <title>Clostridium lapicellarii sp. nov., and Clostridium renhuaiense sp. nov., two species isolated from the mud in a fermentation cellar used for producing sauce-flavour Chinese liquors.</title>
        <authorList>
            <person name="Yang F."/>
            <person name="Wang H."/>
            <person name="Chen L.Q."/>
            <person name="Zhou N."/>
            <person name="Lu J.J."/>
            <person name="Pu X.X."/>
            <person name="Wan B."/>
            <person name="Wang L."/>
            <person name="Liu S.J."/>
        </authorList>
    </citation>
    <scope>NUCLEOTIDE SEQUENCE [LARGE SCALE GENOMIC DNA]</scope>
    <source>
        <strain evidence="2 3">MT-113</strain>
    </source>
</reference>
<proteinExistence type="predicted"/>
<dbReference type="RefSeq" id="WP_369868826.1">
    <property type="nucleotide sequence ID" value="NZ_JBGFFE010000007.1"/>
</dbReference>
<feature type="domain" description="Tyrosine specific protein phosphatases" evidence="1">
    <location>
        <begin position="205"/>
        <end position="254"/>
    </location>
</feature>
<evidence type="ECO:0000313" key="3">
    <source>
        <dbReference type="Proteomes" id="UP001565220"/>
    </source>
</evidence>
<dbReference type="PROSITE" id="PS00383">
    <property type="entry name" value="TYR_PHOSPHATASE_1"/>
    <property type="match status" value="1"/>
</dbReference>
<accession>A0ABV4DXM4</accession>
<protein>
    <submittedName>
        <fullName evidence="2">Phosphatase</fullName>
    </submittedName>
</protein>
<sequence length="310" mass="35551">MKKKFTRSISIFIFTVFFTSFVNAIGISQVYSEGILEPVNESVSVESHLKIDSKKKAKIPKRFRKSTDNIDKKDVNLKGLSILNASGSAQFTGNNIKILKEQIGNVPIAVIDLRQESHGFINNLAVSWVGEDNNKANKGLSREEVLKDESEKLKDIELNEEIEIDGKEIIPAEVQSERELVEQNGMNYIRIPVTDNERPSDEMVDYFIKIVKNMPENTWYHFHCKAGIGRTTTFMTMYDMMKNSKDVSLEDIMERQVLLGGKNLLKSGYKPGSFSGERSEFIKKFYKYTRENRDNFNTSWSQWLKSSSEN</sequence>
<dbReference type="InterPro" id="IPR050561">
    <property type="entry name" value="PTP"/>
</dbReference>
<comment type="caution">
    <text evidence="2">The sequence shown here is derived from an EMBL/GenBank/DDBJ whole genome shotgun (WGS) entry which is preliminary data.</text>
</comment>
<dbReference type="Proteomes" id="UP001565220">
    <property type="component" value="Unassembled WGS sequence"/>
</dbReference>
<dbReference type="InterPro" id="IPR000387">
    <property type="entry name" value="Tyr_Pase_dom"/>
</dbReference>
<dbReference type="PROSITE" id="PS50056">
    <property type="entry name" value="TYR_PHOSPHATASE_2"/>
    <property type="match status" value="1"/>
</dbReference>
<gene>
    <name evidence="2" type="ORF">AB8S09_07275</name>
</gene>
<evidence type="ECO:0000313" key="2">
    <source>
        <dbReference type="EMBL" id="MEY8763442.1"/>
    </source>
</evidence>
<dbReference type="Gene3D" id="3.30.70.1690">
    <property type="match status" value="1"/>
</dbReference>
<organism evidence="2 3">
    <name type="scientific">Clostridium lapidicellarium</name>
    <dbReference type="NCBI Taxonomy" id="3240931"/>
    <lineage>
        <taxon>Bacteria</taxon>
        <taxon>Bacillati</taxon>
        <taxon>Bacillota</taxon>
        <taxon>Clostridia</taxon>
        <taxon>Eubacteriales</taxon>
        <taxon>Clostridiaceae</taxon>
        <taxon>Clostridium</taxon>
    </lineage>
</organism>
<dbReference type="EMBL" id="JBGFFE010000007">
    <property type="protein sequence ID" value="MEY8763442.1"/>
    <property type="molecule type" value="Genomic_DNA"/>
</dbReference>